<proteinExistence type="predicted"/>
<evidence type="ECO:0000313" key="1">
    <source>
        <dbReference type="EMBL" id="CAK9025298.1"/>
    </source>
</evidence>
<comment type="caution">
    <text evidence="1">The sequence shown here is derived from an EMBL/GenBank/DDBJ whole genome shotgun (WGS) entry which is preliminary data.</text>
</comment>
<dbReference type="EMBL" id="CAXAMN010008467">
    <property type="protein sequence ID" value="CAK9025298.1"/>
    <property type="molecule type" value="Genomic_DNA"/>
</dbReference>
<protein>
    <submittedName>
        <fullName evidence="1">Uncharacterized protein</fullName>
    </submittedName>
</protein>
<evidence type="ECO:0000313" key="2">
    <source>
        <dbReference type="Proteomes" id="UP001642484"/>
    </source>
</evidence>
<dbReference type="Proteomes" id="UP001642484">
    <property type="component" value="Unassembled WGS sequence"/>
</dbReference>
<gene>
    <name evidence="1" type="ORF">CCMP2556_LOCUS15944</name>
</gene>
<name>A0ABP0KF10_9DINO</name>
<keyword evidence="2" id="KW-1185">Reference proteome</keyword>
<feature type="non-terminal residue" evidence="1">
    <location>
        <position position="1"/>
    </location>
</feature>
<accession>A0ABP0KF10</accession>
<organism evidence="1 2">
    <name type="scientific">Durusdinium trenchii</name>
    <dbReference type="NCBI Taxonomy" id="1381693"/>
    <lineage>
        <taxon>Eukaryota</taxon>
        <taxon>Sar</taxon>
        <taxon>Alveolata</taxon>
        <taxon>Dinophyceae</taxon>
        <taxon>Suessiales</taxon>
        <taxon>Symbiodiniaceae</taxon>
        <taxon>Durusdinium</taxon>
    </lineage>
</organism>
<sequence>VEDGKHLYDHLQTVMDILTVNGVLGGENIDSSSPMHPPGLAEAHGELGEPVADAIKEEEAEQANATNLQETQEWLQWQEWQQYKEETEQDGLSWDQQGLHMANDQVWSGVGSASADHVPKRDLTRFGHLPPPRGGWMCKVIPLIVSIKMMAHQRTWSIAQRLGDHVAIREHVIDHHLQMLHRGFDRRYYTR</sequence>
<reference evidence="1 2" key="1">
    <citation type="submission" date="2024-02" db="EMBL/GenBank/DDBJ databases">
        <authorList>
            <person name="Chen Y."/>
            <person name="Shah S."/>
            <person name="Dougan E. K."/>
            <person name="Thang M."/>
            <person name="Chan C."/>
        </authorList>
    </citation>
    <scope>NUCLEOTIDE SEQUENCE [LARGE SCALE GENOMIC DNA]</scope>
</reference>